<feature type="non-terminal residue" evidence="1">
    <location>
        <position position="76"/>
    </location>
</feature>
<sequence>MPKSLFLITLGGIITSSPLLETEEGCQKIKEFVEGEVSDRLQEKVRQLAEVSSLPEFNRWAREYTTIELLGYGLIS</sequence>
<proteinExistence type="predicted"/>
<keyword evidence="2" id="KW-1185">Reference proteome</keyword>
<accession>A0ACA9Q915</accession>
<reference evidence="1" key="1">
    <citation type="submission" date="2021-06" db="EMBL/GenBank/DDBJ databases">
        <authorList>
            <person name="Kallberg Y."/>
            <person name="Tangrot J."/>
            <person name="Rosling A."/>
        </authorList>
    </citation>
    <scope>NUCLEOTIDE SEQUENCE</scope>
    <source>
        <strain evidence="1">MA461A</strain>
    </source>
</reference>
<comment type="caution">
    <text evidence="1">The sequence shown here is derived from an EMBL/GenBank/DDBJ whole genome shotgun (WGS) entry which is preliminary data.</text>
</comment>
<name>A0ACA9Q915_9GLOM</name>
<gene>
    <name evidence="1" type="ORF">RPERSI_LOCUS12879</name>
</gene>
<evidence type="ECO:0000313" key="1">
    <source>
        <dbReference type="EMBL" id="CAG8738182.1"/>
    </source>
</evidence>
<organism evidence="1 2">
    <name type="scientific">Racocetra persica</name>
    <dbReference type="NCBI Taxonomy" id="160502"/>
    <lineage>
        <taxon>Eukaryota</taxon>
        <taxon>Fungi</taxon>
        <taxon>Fungi incertae sedis</taxon>
        <taxon>Mucoromycota</taxon>
        <taxon>Glomeromycotina</taxon>
        <taxon>Glomeromycetes</taxon>
        <taxon>Diversisporales</taxon>
        <taxon>Gigasporaceae</taxon>
        <taxon>Racocetra</taxon>
    </lineage>
</organism>
<dbReference type="EMBL" id="CAJVQC010027975">
    <property type="protein sequence ID" value="CAG8738182.1"/>
    <property type="molecule type" value="Genomic_DNA"/>
</dbReference>
<evidence type="ECO:0000313" key="2">
    <source>
        <dbReference type="Proteomes" id="UP000789920"/>
    </source>
</evidence>
<dbReference type="Proteomes" id="UP000789920">
    <property type="component" value="Unassembled WGS sequence"/>
</dbReference>
<protein>
    <submittedName>
        <fullName evidence="1">31986_t:CDS:1</fullName>
    </submittedName>
</protein>